<dbReference type="InterPro" id="IPR010559">
    <property type="entry name" value="Sig_transdc_His_kin_internal"/>
</dbReference>
<dbReference type="SUPFAM" id="SSF55874">
    <property type="entry name" value="ATPase domain of HSP90 chaperone/DNA topoisomerase II/histidine kinase"/>
    <property type="match status" value="1"/>
</dbReference>
<evidence type="ECO:0000256" key="7">
    <source>
        <dbReference type="ARBA" id="ARBA00022777"/>
    </source>
</evidence>
<dbReference type="InterPro" id="IPR003594">
    <property type="entry name" value="HATPase_dom"/>
</dbReference>
<reference evidence="14 15" key="1">
    <citation type="submission" date="2019-10" db="EMBL/GenBank/DDBJ databases">
        <title>Description of Paenibacillus terricola sp. nov.</title>
        <authorList>
            <person name="Carlier A."/>
            <person name="Qi S."/>
        </authorList>
    </citation>
    <scope>NUCLEOTIDE SEQUENCE [LARGE SCALE GENOMIC DNA]</scope>
    <source>
        <strain evidence="14 15">LMG 31459</strain>
    </source>
</reference>
<evidence type="ECO:0000256" key="8">
    <source>
        <dbReference type="ARBA" id="ARBA00022840"/>
    </source>
</evidence>
<protein>
    <submittedName>
        <fullName evidence="14">HAMP domain-containing protein</fullName>
    </submittedName>
</protein>
<accession>A0ABX1YMM3</accession>
<keyword evidence="8" id="KW-0067">ATP-binding</keyword>
<evidence type="ECO:0000256" key="9">
    <source>
        <dbReference type="ARBA" id="ARBA00022989"/>
    </source>
</evidence>
<keyword evidence="3" id="KW-0597">Phosphoprotein</keyword>
<comment type="subcellular location">
    <subcellularLocation>
        <location evidence="1">Cell membrane</location>
        <topology evidence="1">Multi-pass membrane protein</topology>
    </subcellularLocation>
</comment>
<proteinExistence type="predicted"/>
<evidence type="ECO:0000256" key="3">
    <source>
        <dbReference type="ARBA" id="ARBA00022553"/>
    </source>
</evidence>
<evidence type="ECO:0000256" key="2">
    <source>
        <dbReference type="ARBA" id="ARBA00022475"/>
    </source>
</evidence>
<dbReference type="InterPro" id="IPR036890">
    <property type="entry name" value="HATPase_C_sf"/>
</dbReference>
<dbReference type="PROSITE" id="PS50885">
    <property type="entry name" value="HAMP"/>
    <property type="match status" value="1"/>
</dbReference>
<dbReference type="Pfam" id="PF06580">
    <property type="entry name" value="His_kinase"/>
    <property type="match status" value="1"/>
</dbReference>
<dbReference type="Proteomes" id="UP000596857">
    <property type="component" value="Unassembled WGS sequence"/>
</dbReference>
<dbReference type="Gene3D" id="6.10.340.10">
    <property type="match status" value="1"/>
</dbReference>
<dbReference type="Gene3D" id="3.30.565.10">
    <property type="entry name" value="Histidine kinase-like ATPase, C-terminal domain"/>
    <property type="match status" value="1"/>
</dbReference>
<keyword evidence="5 12" id="KW-0812">Transmembrane</keyword>
<evidence type="ECO:0000256" key="12">
    <source>
        <dbReference type="SAM" id="Phobius"/>
    </source>
</evidence>
<evidence type="ECO:0000259" key="13">
    <source>
        <dbReference type="PROSITE" id="PS50885"/>
    </source>
</evidence>
<keyword evidence="2" id="KW-1003">Cell membrane</keyword>
<dbReference type="SMART" id="SM00304">
    <property type="entry name" value="HAMP"/>
    <property type="match status" value="1"/>
</dbReference>
<evidence type="ECO:0000313" key="14">
    <source>
        <dbReference type="EMBL" id="NOU81098.1"/>
    </source>
</evidence>
<keyword evidence="15" id="KW-1185">Reference proteome</keyword>
<keyword evidence="10" id="KW-0902">Two-component regulatory system</keyword>
<evidence type="ECO:0000256" key="6">
    <source>
        <dbReference type="ARBA" id="ARBA00022741"/>
    </source>
</evidence>
<dbReference type="Pfam" id="PF00672">
    <property type="entry name" value="HAMP"/>
    <property type="match status" value="1"/>
</dbReference>
<dbReference type="PANTHER" id="PTHR34220">
    <property type="entry name" value="SENSOR HISTIDINE KINASE YPDA"/>
    <property type="match status" value="1"/>
</dbReference>
<dbReference type="InterPro" id="IPR003660">
    <property type="entry name" value="HAMP_dom"/>
</dbReference>
<comment type="caution">
    <text evidence="14">The sequence shown here is derived from an EMBL/GenBank/DDBJ whole genome shotgun (WGS) entry which is preliminary data.</text>
</comment>
<feature type="transmembrane region" description="Helical" evidence="12">
    <location>
        <begin position="26"/>
        <end position="48"/>
    </location>
</feature>
<gene>
    <name evidence="14" type="ORF">GC101_19735</name>
</gene>
<evidence type="ECO:0000256" key="10">
    <source>
        <dbReference type="ARBA" id="ARBA00023012"/>
    </source>
</evidence>
<dbReference type="PANTHER" id="PTHR34220:SF11">
    <property type="entry name" value="SENSOR PROTEIN KINASE HPTS"/>
    <property type="match status" value="1"/>
</dbReference>
<keyword evidence="4" id="KW-0808">Transferase</keyword>
<dbReference type="InterPro" id="IPR050640">
    <property type="entry name" value="Bact_2-comp_sensor_kinase"/>
</dbReference>
<organism evidence="14 15">
    <name type="scientific">Paenibacillus phytohabitans</name>
    <dbReference type="NCBI Taxonomy" id="2654978"/>
    <lineage>
        <taxon>Bacteria</taxon>
        <taxon>Bacillati</taxon>
        <taxon>Bacillota</taxon>
        <taxon>Bacilli</taxon>
        <taxon>Bacillales</taxon>
        <taxon>Paenibacillaceae</taxon>
        <taxon>Paenibacillus</taxon>
    </lineage>
</organism>
<feature type="domain" description="HAMP" evidence="13">
    <location>
        <begin position="307"/>
        <end position="359"/>
    </location>
</feature>
<keyword evidence="7" id="KW-0418">Kinase</keyword>
<dbReference type="SUPFAM" id="SSF158472">
    <property type="entry name" value="HAMP domain-like"/>
    <property type="match status" value="1"/>
</dbReference>
<name>A0ABX1YMM3_9BACL</name>
<keyword evidence="9 12" id="KW-1133">Transmembrane helix</keyword>
<keyword evidence="11 12" id="KW-0472">Membrane</keyword>
<evidence type="ECO:0000256" key="11">
    <source>
        <dbReference type="ARBA" id="ARBA00023136"/>
    </source>
</evidence>
<dbReference type="Pfam" id="PF02518">
    <property type="entry name" value="HATPase_c"/>
    <property type="match status" value="1"/>
</dbReference>
<evidence type="ECO:0000256" key="5">
    <source>
        <dbReference type="ARBA" id="ARBA00022692"/>
    </source>
</evidence>
<keyword evidence="6" id="KW-0547">Nucleotide-binding</keyword>
<feature type="transmembrane region" description="Helical" evidence="12">
    <location>
        <begin position="279"/>
        <end position="298"/>
    </location>
</feature>
<evidence type="ECO:0000256" key="4">
    <source>
        <dbReference type="ARBA" id="ARBA00022679"/>
    </source>
</evidence>
<dbReference type="EMBL" id="WHOB01000059">
    <property type="protein sequence ID" value="NOU81098.1"/>
    <property type="molecule type" value="Genomic_DNA"/>
</dbReference>
<evidence type="ECO:0000256" key="1">
    <source>
        <dbReference type="ARBA" id="ARBA00004651"/>
    </source>
</evidence>
<evidence type="ECO:0000313" key="15">
    <source>
        <dbReference type="Proteomes" id="UP000596857"/>
    </source>
</evidence>
<dbReference type="CDD" id="cd06225">
    <property type="entry name" value="HAMP"/>
    <property type="match status" value="1"/>
</dbReference>
<sequence>MIVELMRGGSSMAMAKRSFKDSLRRLFLLHTLVPISILFVLFLIFMMINSRFLLINQTTDAGKKIKSAMEEVYSSYVKEMNEAATLDSVVAFTGSRAQGPEVFERFYDFNNRQRVKSIMYIISADGNIMASSANYTSESSDLALQAIARRMHNQGLAELAETNHIRFSHDRYTAYTFAREIRDGGAVLGYLIYQLYELDLQKLLFVQNNEIAVVTDPYRTIIATTNNLTQGLMNKYSLASDSKGYVWIDKGKYYSKETYIPLLQWRIYTLSAAEGNRSAYWSLAVFFAMASLLLWIVIQYSARIISTRQSRAIDKLIYAVRELQSGNMDSYVYIGTGDEFETLANQYNQMLQRLNELVAQNIELSDLRRVIEVKHLQSQFHPHFIFNVLETLRYAIVVDNKLAQDMVLTLSRHLRYSIGNERDHVVLGEDLEYIAGYMKLQQIRFKDRLHYREEVDQEAQAALVPRLMLQPVIENTIKYGYRQRQSVSLTVVGRVEGADLIIEVKDDAGGMSRERLEEVRAIMGSQNNRAPHIGLHNLHRRLVLMYGDRYGIEIVSIQGEGTAVTFRLPYRKEETDVQGAAGRG</sequence>